<name>A0A0D4BXY5_9MICC</name>
<evidence type="ECO:0000313" key="2">
    <source>
        <dbReference type="Proteomes" id="UP000061839"/>
    </source>
</evidence>
<protein>
    <submittedName>
        <fullName evidence="1">Uncharacterized protein</fullName>
    </submittedName>
</protein>
<accession>A0A0D4BXY5</accession>
<gene>
    <name evidence="1" type="ORF">UM93_06025</name>
</gene>
<dbReference type="PATRIC" id="fig|1618207.4.peg.1223"/>
<dbReference type="EMBL" id="CP011005">
    <property type="protein sequence ID" value="AJT41183.1"/>
    <property type="molecule type" value="Genomic_DNA"/>
</dbReference>
<dbReference type="KEGG" id="ari:UM93_06025"/>
<dbReference type="HOGENOM" id="CLU_2894131_0_0_11"/>
<reference evidence="1 2" key="1">
    <citation type="journal article" date="2015" name="Genome Announc.">
        <title>Complete Genome Sequencing of Protease-Producing Novel Arthrobacter sp. Strain IHBB 11108 Using PacBio Single-Molecule Real-Time Sequencing Technology.</title>
        <authorList>
            <person name="Kiran S."/>
            <person name="Swarnkar M.K."/>
            <person name="Pal M."/>
            <person name="Thakur R."/>
            <person name="Tewari R."/>
            <person name="Singh A.K."/>
            <person name="Gulati A."/>
        </authorList>
    </citation>
    <scope>NUCLEOTIDE SEQUENCE [LARGE SCALE GENOMIC DNA]</scope>
    <source>
        <strain evidence="1 2">IHBB 11108</strain>
    </source>
</reference>
<dbReference type="RefSeq" id="WP_045074353.1">
    <property type="nucleotide sequence ID" value="NZ_CP011005.1"/>
</dbReference>
<dbReference type="AlphaFoldDB" id="A0A0D4BXY5"/>
<sequence length="62" mass="6994">MEIIGTVRKDNETQDITAEGADYEAARAALDAATRGMDAHRHQCRPHPLKTACRLLEYSHTW</sequence>
<dbReference type="Proteomes" id="UP000061839">
    <property type="component" value="Chromosome"/>
</dbReference>
<keyword evidence="2" id="KW-1185">Reference proteome</keyword>
<proteinExistence type="predicted"/>
<organism evidence="1 2">
    <name type="scientific">Psychromicrobium lacuslunae</name>
    <dbReference type="NCBI Taxonomy" id="1618207"/>
    <lineage>
        <taxon>Bacteria</taxon>
        <taxon>Bacillati</taxon>
        <taxon>Actinomycetota</taxon>
        <taxon>Actinomycetes</taxon>
        <taxon>Micrococcales</taxon>
        <taxon>Micrococcaceae</taxon>
        <taxon>Psychromicrobium</taxon>
    </lineage>
</organism>
<evidence type="ECO:0000313" key="1">
    <source>
        <dbReference type="EMBL" id="AJT41183.1"/>
    </source>
</evidence>